<dbReference type="GO" id="GO:0006310">
    <property type="term" value="P:DNA recombination"/>
    <property type="evidence" value="ECO:0007669"/>
    <property type="project" value="UniProtKB-KW"/>
</dbReference>
<keyword evidence="11" id="KW-0269">Exonuclease</keyword>
<evidence type="ECO:0000256" key="19">
    <source>
        <dbReference type="ARBA" id="ARBA00029943"/>
    </source>
</evidence>
<dbReference type="NCBIfam" id="TIGR02776">
    <property type="entry name" value="NHEJ_ligase_prk"/>
    <property type="match status" value="1"/>
</dbReference>
<dbReference type="Gene3D" id="3.30.470.30">
    <property type="entry name" value="DNA ligase/mRNA capping enzyme"/>
    <property type="match status" value="1"/>
</dbReference>
<dbReference type="PROSITE" id="PS50160">
    <property type="entry name" value="DNA_LIGASE_A3"/>
    <property type="match status" value="1"/>
</dbReference>
<keyword evidence="17" id="KW-0464">Manganese</keyword>
<evidence type="ECO:0000256" key="9">
    <source>
        <dbReference type="ARBA" id="ARBA00022763"/>
    </source>
</evidence>
<proteinExistence type="predicted"/>
<dbReference type="InterPro" id="IPR014146">
    <property type="entry name" value="LigD_ligase_dom"/>
</dbReference>
<evidence type="ECO:0000256" key="11">
    <source>
        <dbReference type="ARBA" id="ARBA00022839"/>
    </source>
</evidence>
<dbReference type="PANTHER" id="PTHR42705">
    <property type="entry name" value="BIFUNCTIONAL NON-HOMOLOGOUS END JOINING PROTEIN LIGD"/>
    <property type="match status" value="1"/>
</dbReference>
<dbReference type="GO" id="GO:0006281">
    <property type="term" value="P:DNA repair"/>
    <property type="evidence" value="ECO:0007669"/>
    <property type="project" value="UniProtKB-KW"/>
</dbReference>
<evidence type="ECO:0000256" key="18">
    <source>
        <dbReference type="ARBA" id="ARBA00023268"/>
    </source>
</evidence>
<evidence type="ECO:0000259" key="22">
    <source>
        <dbReference type="PROSITE" id="PS50160"/>
    </source>
</evidence>
<dbReference type="InterPro" id="IPR014145">
    <property type="entry name" value="LigD_pol_dom"/>
</dbReference>
<keyword evidence="18" id="KW-0511">Multifunctional enzyme</keyword>
<keyword evidence="14" id="KW-0238">DNA-binding</keyword>
<dbReference type="GO" id="GO:0003677">
    <property type="term" value="F:DNA binding"/>
    <property type="evidence" value="ECO:0007669"/>
    <property type="project" value="UniProtKB-KW"/>
</dbReference>
<evidence type="ECO:0000256" key="1">
    <source>
        <dbReference type="ARBA" id="ARBA00001936"/>
    </source>
</evidence>
<dbReference type="InterPro" id="IPR014143">
    <property type="entry name" value="NHEJ_ligase_prk"/>
</dbReference>
<dbReference type="CDD" id="cd04862">
    <property type="entry name" value="PaeLigD_Pol_like"/>
    <property type="match status" value="1"/>
</dbReference>
<dbReference type="NCBIfam" id="NF004628">
    <property type="entry name" value="PRK05972.1"/>
    <property type="match status" value="1"/>
</dbReference>
<dbReference type="NCBIfam" id="TIGR02779">
    <property type="entry name" value="NHEJ_ligase_lig"/>
    <property type="match status" value="1"/>
</dbReference>
<dbReference type="PANTHER" id="PTHR42705:SF2">
    <property type="entry name" value="BIFUNCTIONAL NON-HOMOLOGOUS END JOINING PROTEIN LIGD"/>
    <property type="match status" value="1"/>
</dbReference>
<accession>A0A1H5XHC0</accession>
<name>A0A1H5XHC0_9HYPH</name>
<evidence type="ECO:0000313" key="23">
    <source>
        <dbReference type="EMBL" id="SEG10810.1"/>
    </source>
</evidence>
<keyword evidence="9" id="KW-0227">DNA damage</keyword>
<evidence type="ECO:0000256" key="17">
    <source>
        <dbReference type="ARBA" id="ARBA00023211"/>
    </source>
</evidence>
<dbReference type="InterPro" id="IPR033651">
    <property type="entry name" value="PaeLigD_Pol-like"/>
</dbReference>
<dbReference type="SUPFAM" id="SSF50249">
    <property type="entry name" value="Nucleic acid-binding proteins"/>
    <property type="match status" value="1"/>
</dbReference>
<dbReference type="InterPro" id="IPR014144">
    <property type="entry name" value="LigD_PE_domain"/>
</dbReference>
<dbReference type="InterPro" id="IPR012310">
    <property type="entry name" value="DNA_ligase_ATP-dep_cent"/>
</dbReference>
<dbReference type="InterPro" id="IPR052171">
    <property type="entry name" value="NHEJ_LigD"/>
</dbReference>
<dbReference type="RefSeq" id="WP_103872090.1">
    <property type="nucleotide sequence ID" value="NZ_FNUY01000003.1"/>
</dbReference>
<dbReference type="Pfam" id="PF21686">
    <property type="entry name" value="LigD_Prim-Pol"/>
    <property type="match status" value="1"/>
</dbReference>
<evidence type="ECO:0000256" key="21">
    <source>
        <dbReference type="SAM" id="MobiDB-lite"/>
    </source>
</evidence>
<evidence type="ECO:0000256" key="5">
    <source>
        <dbReference type="ARBA" id="ARBA00022695"/>
    </source>
</evidence>
<dbReference type="GO" id="GO:0004527">
    <property type="term" value="F:exonuclease activity"/>
    <property type="evidence" value="ECO:0007669"/>
    <property type="project" value="UniProtKB-KW"/>
</dbReference>
<keyword evidence="4" id="KW-0808">Transferase</keyword>
<organism evidence="23 24">
    <name type="scientific">Bosea lathyri</name>
    <dbReference type="NCBI Taxonomy" id="1036778"/>
    <lineage>
        <taxon>Bacteria</taxon>
        <taxon>Pseudomonadati</taxon>
        <taxon>Pseudomonadota</taxon>
        <taxon>Alphaproteobacteria</taxon>
        <taxon>Hyphomicrobiales</taxon>
        <taxon>Boseaceae</taxon>
        <taxon>Bosea</taxon>
    </lineage>
</organism>
<dbReference type="Pfam" id="PF13298">
    <property type="entry name" value="LigD_N"/>
    <property type="match status" value="1"/>
</dbReference>
<dbReference type="EC" id="6.5.1.1" evidence="2"/>
<keyword evidence="15" id="KW-0233">DNA recombination</keyword>
<evidence type="ECO:0000256" key="14">
    <source>
        <dbReference type="ARBA" id="ARBA00023125"/>
    </source>
</evidence>
<evidence type="ECO:0000256" key="2">
    <source>
        <dbReference type="ARBA" id="ARBA00012727"/>
    </source>
</evidence>
<keyword evidence="8" id="KW-0547">Nucleotide-binding</keyword>
<dbReference type="EMBL" id="FNUY01000003">
    <property type="protein sequence ID" value="SEG10810.1"/>
    <property type="molecule type" value="Genomic_DNA"/>
</dbReference>
<reference evidence="23 24" key="1">
    <citation type="submission" date="2016-10" db="EMBL/GenBank/DDBJ databases">
        <authorList>
            <person name="de Groot N.N."/>
        </authorList>
    </citation>
    <scope>NUCLEOTIDE SEQUENCE [LARGE SCALE GENOMIC DNA]</scope>
    <source>
        <strain evidence="23 24">DSM 26656</strain>
    </source>
</reference>
<evidence type="ECO:0000256" key="10">
    <source>
        <dbReference type="ARBA" id="ARBA00022801"/>
    </source>
</evidence>
<dbReference type="NCBIfam" id="TIGR02778">
    <property type="entry name" value="ligD_pol"/>
    <property type="match status" value="1"/>
</dbReference>
<dbReference type="SUPFAM" id="SSF56091">
    <property type="entry name" value="DNA ligase/mRNA capping enzyme, catalytic domain"/>
    <property type="match status" value="1"/>
</dbReference>
<dbReference type="CDD" id="cd07906">
    <property type="entry name" value="Adenylation_DNA_ligase_LigD_LigC"/>
    <property type="match status" value="1"/>
</dbReference>
<evidence type="ECO:0000256" key="7">
    <source>
        <dbReference type="ARBA" id="ARBA00022723"/>
    </source>
</evidence>
<keyword evidence="12" id="KW-0067">ATP-binding</keyword>
<evidence type="ECO:0000256" key="3">
    <source>
        <dbReference type="ARBA" id="ARBA00022598"/>
    </source>
</evidence>
<dbReference type="AlphaFoldDB" id="A0A1H5XHC0"/>
<comment type="catalytic activity">
    <reaction evidence="20">
        <text>ATP + (deoxyribonucleotide)n-3'-hydroxyl + 5'-phospho-(deoxyribonucleotide)m = (deoxyribonucleotide)n+m + AMP + diphosphate.</text>
        <dbReference type="EC" id="6.5.1.1"/>
    </reaction>
</comment>
<dbReference type="InterPro" id="IPR012340">
    <property type="entry name" value="NA-bd_OB-fold"/>
</dbReference>
<evidence type="ECO:0000256" key="12">
    <source>
        <dbReference type="ARBA" id="ARBA00022840"/>
    </source>
</evidence>
<keyword evidence="3 23" id="KW-0436">Ligase</keyword>
<dbReference type="Proteomes" id="UP000236743">
    <property type="component" value="Unassembled WGS sequence"/>
</dbReference>
<feature type="domain" description="ATP-dependent DNA ligase family profile" evidence="22">
    <location>
        <begin position="336"/>
        <end position="429"/>
    </location>
</feature>
<dbReference type="Gene3D" id="3.90.920.10">
    <property type="entry name" value="DNA primase, PRIM domain"/>
    <property type="match status" value="1"/>
</dbReference>
<evidence type="ECO:0000256" key="13">
    <source>
        <dbReference type="ARBA" id="ARBA00022932"/>
    </source>
</evidence>
<keyword evidence="13" id="KW-0239">DNA-directed DNA polymerase</keyword>
<keyword evidence="7" id="KW-0479">Metal-binding</keyword>
<keyword evidence="16" id="KW-0234">DNA repair</keyword>
<dbReference type="GO" id="GO:0005524">
    <property type="term" value="F:ATP binding"/>
    <property type="evidence" value="ECO:0007669"/>
    <property type="project" value="UniProtKB-KW"/>
</dbReference>
<evidence type="ECO:0000256" key="4">
    <source>
        <dbReference type="ARBA" id="ARBA00022679"/>
    </source>
</evidence>
<feature type="region of interest" description="Disordered" evidence="21">
    <location>
        <begin position="538"/>
        <end position="568"/>
    </location>
</feature>
<dbReference type="InterPro" id="IPR012309">
    <property type="entry name" value="DNA_ligase_ATP-dep_C"/>
</dbReference>
<keyword evidence="10" id="KW-0378">Hydrolase</keyword>
<evidence type="ECO:0000256" key="6">
    <source>
        <dbReference type="ARBA" id="ARBA00022722"/>
    </source>
</evidence>
<dbReference type="Pfam" id="PF04679">
    <property type="entry name" value="DNA_ligase_A_C"/>
    <property type="match status" value="1"/>
</dbReference>
<keyword evidence="24" id="KW-1185">Reference proteome</keyword>
<protein>
    <recommendedName>
        <fullName evidence="2">DNA ligase (ATP)</fullName>
        <ecNumber evidence="2">6.5.1.1</ecNumber>
    </recommendedName>
    <alternativeName>
        <fullName evidence="19">NHEJ DNA polymerase</fullName>
    </alternativeName>
</protein>
<dbReference type="GO" id="GO:0003887">
    <property type="term" value="F:DNA-directed DNA polymerase activity"/>
    <property type="evidence" value="ECO:0007669"/>
    <property type="project" value="UniProtKB-KW"/>
</dbReference>
<evidence type="ECO:0000256" key="20">
    <source>
        <dbReference type="ARBA" id="ARBA00034003"/>
    </source>
</evidence>
<evidence type="ECO:0000256" key="8">
    <source>
        <dbReference type="ARBA" id="ARBA00022741"/>
    </source>
</evidence>
<dbReference type="CDD" id="cd07971">
    <property type="entry name" value="OBF_DNA_ligase_LigD"/>
    <property type="match status" value="1"/>
</dbReference>
<comment type="cofactor">
    <cofactor evidence="1">
        <name>Mn(2+)</name>
        <dbReference type="ChEBI" id="CHEBI:29035"/>
    </cofactor>
</comment>
<dbReference type="Gene3D" id="3.30.1490.70">
    <property type="match status" value="1"/>
</dbReference>
<keyword evidence="5" id="KW-0548">Nucleotidyltransferase</keyword>
<dbReference type="Gene3D" id="2.40.50.140">
    <property type="entry name" value="Nucleic acid-binding proteins"/>
    <property type="match status" value="1"/>
</dbReference>
<dbReference type="GO" id="GO:0046872">
    <property type="term" value="F:metal ion binding"/>
    <property type="evidence" value="ECO:0007669"/>
    <property type="project" value="UniProtKB-KW"/>
</dbReference>
<dbReference type="GO" id="GO:0003910">
    <property type="term" value="F:DNA ligase (ATP) activity"/>
    <property type="evidence" value="ECO:0007669"/>
    <property type="project" value="UniProtKB-EC"/>
</dbReference>
<dbReference type="Pfam" id="PF01068">
    <property type="entry name" value="DNA_ligase_A_M"/>
    <property type="match status" value="1"/>
</dbReference>
<sequence>MADKLQAYRARRDFEKTREPGDDATVASSERLRFVIQKHDATRLHYDLRLELDGVFKSWAVTKGPSLDPQDKRLAVEVEDHPLAYGDFEGTIPKGEYGGGTVQLWDRGFWKPEGKLSAQRQFEKGDLKFTLEGERLQGSFVLVRMRGDRDGGKRTNWLLIKHRDEHAVEGDGEAVLRADTSVASGRKMAAIAAGKGRSPKPFLLADNVLAADAEWDSRKGLAAKQRRGAQTSPPKREARMAEMPSFIAPQLCRSVERPSNGDDWVHEIKFDGYRVQMRVEAGKVTLKTRKGLDWTSKFRAIAKAAAGLPDAIIDGEIVALDKHGSPDFAALQAAISEGKTNDLVFFAFDMMFQANTDLREQPLRARKEQLKAYLDEHADGVVLRYVEHFETGGDAVLKSACKLSLEGIVSKAVEAPYVSGRSDTWTKAKCRAGHEVVIGGWSTTAGKFRSLLVGVNRGPHFVYIGRVGTGYSASKVAALLPRLKALTAKTSPFTGAGAPKREPGVTWLKPELVAEIEFAGWTGDGMVRQAAFKGLREDKPAAEVETELPADPGETETPQPRPTRSRARGGRVDVIGVSISHPDKALWPHAEDDRPVSKQELAEYFAAVGGWMLPHIKGRPCSLVRAPDGIDGEMFFQRHAGMGTSNLFELVRVFGDKKPYLQIDRIEALAAAAQIGGIELHPWNCAPGDPEVPGRLVFDLDPGPGVSFGDVIDAAKQMRERLAAVGLESFCKTTGGKGLHVVAPLAPGKRSKVDWPAAKDFARRVCADLASEEPARYVVNMAKRLRNGRIFLDYLRNDRMATAVAPLSPRARPGAHASMPLTWPEVKSGLDPSRFTVRTLPGLLAKTKAWEGYDDAAGSIADAIKKLGKRAEAA</sequence>
<evidence type="ECO:0000256" key="16">
    <source>
        <dbReference type="ARBA" id="ARBA00023204"/>
    </source>
</evidence>
<evidence type="ECO:0000313" key="24">
    <source>
        <dbReference type="Proteomes" id="UP000236743"/>
    </source>
</evidence>
<keyword evidence="6" id="KW-0540">Nuclease</keyword>
<dbReference type="OrthoDB" id="9802472at2"/>
<gene>
    <name evidence="23" type="ORF">SAMN04488115_103236</name>
</gene>
<dbReference type="NCBIfam" id="TIGR02777">
    <property type="entry name" value="LigD_PE_dom"/>
    <property type="match status" value="1"/>
</dbReference>
<evidence type="ECO:0000256" key="15">
    <source>
        <dbReference type="ARBA" id="ARBA00023172"/>
    </source>
</evidence>